<proteinExistence type="predicted"/>
<dbReference type="Pfam" id="PF07338">
    <property type="entry name" value="YdgH_BhsA-like"/>
    <property type="match status" value="1"/>
</dbReference>
<organism evidence="4">
    <name type="scientific">Acerihabitans sp. KWT182</name>
    <dbReference type="NCBI Taxonomy" id="3157919"/>
    <lineage>
        <taxon>Bacteria</taxon>
        <taxon>Pseudomonadati</taxon>
        <taxon>Pseudomonadota</taxon>
        <taxon>Gammaproteobacteria</taxon>
        <taxon>Enterobacterales</taxon>
        <taxon>Pectobacteriaceae</taxon>
        <taxon>Acerihabitans</taxon>
    </lineage>
</organism>
<evidence type="ECO:0000256" key="1">
    <source>
        <dbReference type="ARBA" id="ARBA00022729"/>
    </source>
</evidence>
<evidence type="ECO:0000259" key="3">
    <source>
        <dbReference type="Pfam" id="PF07338"/>
    </source>
</evidence>
<keyword evidence="1 2" id="KW-0732">Signal</keyword>
<dbReference type="InterPro" id="IPR051096">
    <property type="entry name" value="BhsA/McbA_stress_biofilm_assoc"/>
</dbReference>
<dbReference type="InterPro" id="IPR036275">
    <property type="entry name" value="YdgH-like_sf"/>
</dbReference>
<dbReference type="SUPFAM" id="SSF159871">
    <property type="entry name" value="YdgH-like"/>
    <property type="match status" value="1"/>
</dbReference>
<feature type="signal peptide" evidence="2">
    <location>
        <begin position="1"/>
        <end position="22"/>
    </location>
</feature>
<dbReference type="InterPro" id="IPR010854">
    <property type="entry name" value="YdgH/BhsA/McbA-like_dom"/>
</dbReference>
<dbReference type="Gene3D" id="3.30.1660.10">
    <property type="entry name" value="Flavin-binding protein dodecin"/>
    <property type="match status" value="1"/>
</dbReference>
<evidence type="ECO:0000313" key="4">
    <source>
        <dbReference type="EMBL" id="XBS69519.1"/>
    </source>
</evidence>
<dbReference type="PANTHER" id="PTHR34156:SF9">
    <property type="entry name" value="SECRETED PROTEIN"/>
    <property type="match status" value="1"/>
</dbReference>
<accession>A0AAU7Q8N6</accession>
<dbReference type="InterPro" id="IPR025543">
    <property type="entry name" value="Dodecin-like"/>
</dbReference>
<feature type="chain" id="PRO_5043571492" evidence="2">
    <location>
        <begin position="23"/>
        <end position="89"/>
    </location>
</feature>
<protein>
    <submittedName>
        <fullName evidence="4">DUF1471 domain-containing protein</fullName>
    </submittedName>
</protein>
<dbReference type="PANTHER" id="PTHR34156">
    <property type="entry name" value="OUTER MEMBRANE PROTEIN-RELATED-RELATED"/>
    <property type="match status" value="1"/>
</dbReference>
<reference evidence="4" key="1">
    <citation type="submission" date="2024-06" db="EMBL/GenBank/DDBJ databases">
        <authorList>
            <person name="Coelho C."/>
            <person name="Bento M."/>
            <person name="Garcia E."/>
            <person name="Camelo A."/>
            <person name="Brandao I."/>
            <person name="Espirito Santo C."/>
            <person name="Trovao J."/>
            <person name="Verissimo A."/>
            <person name="Costa J."/>
            <person name="Tiago I."/>
        </authorList>
    </citation>
    <scope>NUCLEOTIDE SEQUENCE</scope>
    <source>
        <strain evidence="4">KWT182</strain>
    </source>
</reference>
<dbReference type="EMBL" id="CP157947">
    <property type="protein sequence ID" value="XBS69519.1"/>
    <property type="molecule type" value="Genomic_DNA"/>
</dbReference>
<sequence length="89" mass="9646">MKKTTVFVMTFCGLVISFNALAAQEITAQEAIDKGYRKIGTVHTTNKATSPMDAKAILSERADAKGGNYYVIIAGREHGRFSATAVVYE</sequence>
<evidence type="ECO:0000256" key="2">
    <source>
        <dbReference type="SAM" id="SignalP"/>
    </source>
</evidence>
<feature type="domain" description="YdgH/BhsA/McbA-like" evidence="3">
    <location>
        <begin position="37"/>
        <end position="88"/>
    </location>
</feature>
<gene>
    <name evidence="4" type="ORF">ABK905_24625</name>
</gene>
<dbReference type="AlphaFoldDB" id="A0AAU7Q8N6"/>
<name>A0AAU7Q8N6_9GAMM</name>